<feature type="transmembrane region" description="Helical" evidence="5">
    <location>
        <begin position="39"/>
        <end position="56"/>
    </location>
</feature>
<dbReference type="RefSeq" id="WP_368382145.1">
    <property type="nucleotide sequence ID" value="NZ_JBFRYA010000011.1"/>
</dbReference>
<evidence type="ECO:0000313" key="8">
    <source>
        <dbReference type="Proteomes" id="UP001557485"/>
    </source>
</evidence>
<keyword evidence="8" id="KW-1185">Reference proteome</keyword>
<name>A0ABV3U7G7_9GAMM</name>
<evidence type="ECO:0000313" key="7">
    <source>
        <dbReference type="EMBL" id="MEX1669813.1"/>
    </source>
</evidence>
<dbReference type="EMBL" id="JBFRYA010000011">
    <property type="protein sequence ID" value="MEX1669813.1"/>
    <property type="molecule type" value="Genomic_DNA"/>
</dbReference>
<evidence type="ECO:0000256" key="5">
    <source>
        <dbReference type="SAM" id="Phobius"/>
    </source>
</evidence>
<keyword evidence="2 5" id="KW-0812">Transmembrane</keyword>
<dbReference type="Gene3D" id="1.10.3730.20">
    <property type="match status" value="1"/>
</dbReference>
<protein>
    <submittedName>
        <fullName evidence="7">DMT family transporter</fullName>
    </submittedName>
</protein>
<dbReference type="InterPro" id="IPR000620">
    <property type="entry name" value="EamA_dom"/>
</dbReference>
<feature type="transmembrane region" description="Helical" evidence="5">
    <location>
        <begin position="68"/>
        <end position="87"/>
    </location>
</feature>
<comment type="caution">
    <text evidence="7">The sequence shown here is derived from an EMBL/GenBank/DDBJ whole genome shotgun (WGS) entry which is preliminary data.</text>
</comment>
<dbReference type="InterPro" id="IPR037185">
    <property type="entry name" value="EmrE-like"/>
</dbReference>
<evidence type="ECO:0000256" key="2">
    <source>
        <dbReference type="ARBA" id="ARBA00022692"/>
    </source>
</evidence>
<keyword evidence="4 5" id="KW-0472">Membrane</keyword>
<evidence type="ECO:0000256" key="1">
    <source>
        <dbReference type="ARBA" id="ARBA00004141"/>
    </source>
</evidence>
<dbReference type="PANTHER" id="PTHR32322">
    <property type="entry name" value="INNER MEMBRANE TRANSPORTER"/>
    <property type="match status" value="1"/>
</dbReference>
<comment type="subcellular location">
    <subcellularLocation>
        <location evidence="1">Membrane</location>
        <topology evidence="1">Multi-pass membrane protein</topology>
    </subcellularLocation>
</comment>
<organism evidence="7 8">
    <name type="scientific">Zhongshania guokunii</name>
    <dbReference type="NCBI Taxonomy" id="641783"/>
    <lineage>
        <taxon>Bacteria</taxon>
        <taxon>Pseudomonadati</taxon>
        <taxon>Pseudomonadota</taxon>
        <taxon>Gammaproteobacteria</taxon>
        <taxon>Cellvibrionales</taxon>
        <taxon>Spongiibacteraceae</taxon>
        <taxon>Zhongshania</taxon>
    </lineage>
</organism>
<dbReference type="PANTHER" id="PTHR32322:SF9">
    <property type="entry name" value="AMINO-ACID METABOLITE EFFLUX PUMP-RELATED"/>
    <property type="match status" value="1"/>
</dbReference>
<reference evidence="7 8" key="1">
    <citation type="journal article" date="2011" name="Int. J. Syst. Evol. Microbiol.">
        <title>Zhongshania antarctica gen. nov., sp. nov. and Zhongshania guokunii sp. nov., gammaproteobacteria respectively isolated from coastal attached (fast) ice and surface seawater of the Antarctic.</title>
        <authorList>
            <person name="Li H.J."/>
            <person name="Zhang X.Y."/>
            <person name="Chen C.X."/>
            <person name="Zhang Y.J."/>
            <person name="Gao Z.M."/>
            <person name="Yu Y."/>
            <person name="Chen X.L."/>
            <person name="Chen B."/>
            <person name="Zhang Y.Z."/>
        </authorList>
    </citation>
    <scope>NUCLEOTIDE SEQUENCE [LARGE SCALE GENOMIC DNA]</scope>
    <source>
        <strain evidence="7 8">ZS6-22T</strain>
    </source>
</reference>
<dbReference type="InterPro" id="IPR050638">
    <property type="entry name" value="AA-Vitamin_Transporters"/>
</dbReference>
<sequence length="284" mass="29654">MSPLRLTVLTLMTMLAFAANSLLCREALAAGHIDPSSFTLVRIVSGSLVLGILLLFKFRRYTLGGSWLAAAALFGYAAAFSFAYVSLSAGTGALLLFGAVQATMIGYGLWRGERLSRLQIIGGIAATGGLIWLMLPGIDTPPLLGALIMISAGVCWGVYSLMGRRTSEPSIATAGNFIRAIPFAVIMHLLMGNSQQVTNLGLAYAVASGALASGLGYALWYAVLPALPASRAAMIQLSVPILAAIGGMLFLNEAVTLRFGLASLAVLGGIALFIMSKKQSKHAE</sequence>
<dbReference type="Proteomes" id="UP001557485">
    <property type="component" value="Unassembled WGS sequence"/>
</dbReference>
<feature type="transmembrane region" description="Helical" evidence="5">
    <location>
        <begin position="117"/>
        <end position="135"/>
    </location>
</feature>
<gene>
    <name evidence="7" type="ORF">AB4876_12910</name>
</gene>
<evidence type="ECO:0000256" key="4">
    <source>
        <dbReference type="ARBA" id="ARBA00023136"/>
    </source>
</evidence>
<dbReference type="Pfam" id="PF00892">
    <property type="entry name" value="EamA"/>
    <property type="match status" value="1"/>
</dbReference>
<proteinExistence type="predicted"/>
<feature type="transmembrane region" description="Helical" evidence="5">
    <location>
        <begin position="232"/>
        <end position="251"/>
    </location>
</feature>
<evidence type="ECO:0000256" key="3">
    <source>
        <dbReference type="ARBA" id="ARBA00022989"/>
    </source>
</evidence>
<keyword evidence="3 5" id="KW-1133">Transmembrane helix</keyword>
<feature type="transmembrane region" description="Helical" evidence="5">
    <location>
        <begin position="257"/>
        <end position="275"/>
    </location>
</feature>
<dbReference type="SUPFAM" id="SSF103481">
    <property type="entry name" value="Multidrug resistance efflux transporter EmrE"/>
    <property type="match status" value="2"/>
</dbReference>
<evidence type="ECO:0000259" key="6">
    <source>
        <dbReference type="Pfam" id="PF00892"/>
    </source>
</evidence>
<accession>A0ABV3U7G7</accession>
<feature type="domain" description="EamA" evidence="6">
    <location>
        <begin position="144"/>
        <end position="274"/>
    </location>
</feature>
<feature type="transmembrane region" description="Helical" evidence="5">
    <location>
        <begin position="141"/>
        <end position="159"/>
    </location>
</feature>
<feature type="transmembrane region" description="Helical" evidence="5">
    <location>
        <begin position="93"/>
        <end position="110"/>
    </location>
</feature>
<feature type="transmembrane region" description="Helical" evidence="5">
    <location>
        <begin position="171"/>
        <end position="190"/>
    </location>
</feature>
<feature type="transmembrane region" description="Helical" evidence="5">
    <location>
        <begin position="202"/>
        <end position="220"/>
    </location>
</feature>